<dbReference type="InterPro" id="IPR002818">
    <property type="entry name" value="DJ-1/PfpI"/>
</dbReference>
<keyword evidence="1" id="KW-0805">Transcription regulation</keyword>
<comment type="caution">
    <text evidence="6">The sequence shown here is derived from an EMBL/GenBank/DDBJ whole genome shotgun (WGS) entry which is preliminary data.</text>
</comment>
<dbReference type="SUPFAM" id="SSF46689">
    <property type="entry name" value="Homeodomain-like"/>
    <property type="match status" value="2"/>
</dbReference>
<dbReference type="Pfam" id="PF01965">
    <property type="entry name" value="DJ-1_PfpI"/>
    <property type="match status" value="1"/>
</dbReference>
<dbReference type="AlphaFoldDB" id="A0A4Q8AEZ8"/>
<name>A0A4Q8AEZ8_9MICC</name>
<dbReference type="PANTHER" id="PTHR43130">
    <property type="entry name" value="ARAC-FAMILY TRANSCRIPTIONAL REGULATOR"/>
    <property type="match status" value="1"/>
</dbReference>
<sequence length="317" mass="34311">MRTIRTAILAYDGMRIYDFAVAQEVFSTRPEMTGVEFSPVVVASKPLVRTAEGITVARTASHAGHSPDMVVVPGSEERLGQIAGEDLEWVRSQAAQAGTAVIGLCTGAFVLAAAGLLHSRRATTHWRFMGQLAHSAPGIKPVTNALYVRDGNVWTSAGVTAGVDALLAAIESIAGSSTTQIIARSMVTPPRRQGSQAQFAPRERSAPTHPFAELADTVQEELDRTWTVHDLAAASHMSDRTFHRRFKEVMGRTPAKWVTELRLQEARAALETTSLTVETIAHRVGYSTADHFRQQFAAQFGLAPSVYRTNMTSTPTG</sequence>
<evidence type="ECO:0000256" key="3">
    <source>
        <dbReference type="ARBA" id="ARBA00023163"/>
    </source>
</evidence>
<evidence type="ECO:0000313" key="6">
    <source>
        <dbReference type="EMBL" id="RZU62774.1"/>
    </source>
</evidence>
<dbReference type="InterPro" id="IPR018062">
    <property type="entry name" value="HTH_AraC-typ_CS"/>
</dbReference>
<dbReference type="InterPro" id="IPR029062">
    <property type="entry name" value="Class_I_gatase-like"/>
</dbReference>
<dbReference type="GO" id="GO:0003700">
    <property type="term" value="F:DNA-binding transcription factor activity"/>
    <property type="evidence" value="ECO:0007669"/>
    <property type="project" value="InterPro"/>
</dbReference>
<keyword evidence="7" id="KW-1185">Reference proteome</keyword>
<feature type="domain" description="HTH araC/xylS-type" evidence="5">
    <location>
        <begin position="212"/>
        <end position="310"/>
    </location>
</feature>
<gene>
    <name evidence="6" type="ORF">EV380_2377</name>
</gene>
<dbReference type="Gene3D" id="3.40.50.880">
    <property type="match status" value="1"/>
</dbReference>
<dbReference type="InterPro" id="IPR018060">
    <property type="entry name" value="HTH_AraC"/>
</dbReference>
<accession>A0A4Q8AEZ8</accession>
<proteinExistence type="predicted"/>
<keyword evidence="4" id="KW-0472">Membrane</keyword>
<evidence type="ECO:0000256" key="2">
    <source>
        <dbReference type="ARBA" id="ARBA00023125"/>
    </source>
</evidence>
<organism evidence="6 7">
    <name type="scientific">Zhihengliuella halotolerans</name>
    <dbReference type="NCBI Taxonomy" id="370736"/>
    <lineage>
        <taxon>Bacteria</taxon>
        <taxon>Bacillati</taxon>
        <taxon>Actinomycetota</taxon>
        <taxon>Actinomycetes</taxon>
        <taxon>Micrococcales</taxon>
        <taxon>Micrococcaceae</taxon>
        <taxon>Zhihengliuella</taxon>
    </lineage>
</organism>
<evidence type="ECO:0000313" key="7">
    <source>
        <dbReference type="Proteomes" id="UP000292685"/>
    </source>
</evidence>
<keyword evidence="2" id="KW-0238">DNA-binding</keyword>
<dbReference type="OrthoDB" id="3194870at2"/>
<evidence type="ECO:0000259" key="5">
    <source>
        <dbReference type="PROSITE" id="PS01124"/>
    </source>
</evidence>
<dbReference type="InterPro" id="IPR009057">
    <property type="entry name" value="Homeodomain-like_sf"/>
</dbReference>
<keyword evidence="4" id="KW-1133">Transmembrane helix</keyword>
<dbReference type="SMART" id="SM00342">
    <property type="entry name" value="HTH_ARAC"/>
    <property type="match status" value="1"/>
</dbReference>
<dbReference type="PANTHER" id="PTHR43130:SF3">
    <property type="entry name" value="HTH-TYPE TRANSCRIPTIONAL REGULATOR RV1931C"/>
    <property type="match status" value="1"/>
</dbReference>
<dbReference type="RefSeq" id="WP_130451302.1">
    <property type="nucleotide sequence ID" value="NZ_SHLA01000001.1"/>
</dbReference>
<dbReference type="InterPro" id="IPR052158">
    <property type="entry name" value="INH-QAR"/>
</dbReference>
<dbReference type="SUPFAM" id="SSF52317">
    <property type="entry name" value="Class I glutamine amidotransferase-like"/>
    <property type="match status" value="1"/>
</dbReference>
<keyword evidence="4" id="KW-0812">Transmembrane</keyword>
<evidence type="ECO:0000256" key="1">
    <source>
        <dbReference type="ARBA" id="ARBA00023015"/>
    </source>
</evidence>
<reference evidence="6 7" key="1">
    <citation type="submission" date="2019-02" db="EMBL/GenBank/DDBJ databases">
        <title>Sequencing the genomes of 1000 actinobacteria strains.</title>
        <authorList>
            <person name="Klenk H.-P."/>
        </authorList>
    </citation>
    <scope>NUCLEOTIDE SEQUENCE [LARGE SCALE GENOMIC DNA]</scope>
    <source>
        <strain evidence="6 7">DSM 17364</strain>
    </source>
</reference>
<dbReference type="PROSITE" id="PS01124">
    <property type="entry name" value="HTH_ARAC_FAMILY_2"/>
    <property type="match status" value="1"/>
</dbReference>
<dbReference type="GO" id="GO:0043565">
    <property type="term" value="F:sequence-specific DNA binding"/>
    <property type="evidence" value="ECO:0007669"/>
    <property type="project" value="InterPro"/>
</dbReference>
<dbReference type="Pfam" id="PF12833">
    <property type="entry name" value="HTH_18"/>
    <property type="match status" value="1"/>
</dbReference>
<feature type="transmembrane region" description="Helical" evidence="4">
    <location>
        <begin position="97"/>
        <end position="117"/>
    </location>
</feature>
<protein>
    <submittedName>
        <fullName evidence="6">AraC family transcriptional regulator with amidase-like domain</fullName>
    </submittedName>
</protein>
<dbReference type="PROSITE" id="PS00041">
    <property type="entry name" value="HTH_ARAC_FAMILY_1"/>
    <property type="match status" value="1"/>
</dbReference>
<dbReference type="Gene3D" id="1.10.10.60">
    <property type="entry name" value="Homeodomain-like"/>
    <property type="match status" value="2"/>
</dbReference>
<dbReference type="EMBL" id="SHLA01000001">
    <property type="protein sequence ID" value="RZU62774.1"/>
    <property type="molecule type" value="Genomic_DNA"/>
</dbReference>
<keyword evidence="3" id="KW-0804">Transcription</keyword>
<evidence type="ECO:0000256" key="4">
    <source>
        <dbReference type="SAM" id="Phobius"/>
    </source>
</evidence>
<dbReference type="Proteomes" id="UP000292685">
    <property type="component" value="Unassembled WGS sequence"/>
</dbReference>